<dbReference type="SFLD" id="SFLDS00003">
    <property type="entry name" value="Haloacid_Dehalogenase"/>
    <property type="match status" value="1"/>
</dbReference>
<dbReference type="GO" id="GO:0006281">
    <property type="term" value="P:DNA repair"/>
    <property type="evidence" value="ECO:0007669"/>
    <property type="project" value="TreeGrafter"/>
</dbReference>
<comment type="caution">
    <text evidence="1">The sequence shown here is derived from an EMBL/GenBank/DDBJ whole genome shotgun (WGS) entry which is preliminary data.</text>
</comment>
<proteinExistence type="predicted"/>
<dbReference type="SUPFAM" id="SSF56784">
    <property type="entry name" value="HAD-like"/>
    <property type="match status" value="1"/>
</dbReference>
<dbReference type="InterPro" id="IPR050155">
    <property type="entry name" value="HAD-like_hydrolase_sf"/>
</dbReference>
<dbReference type="Gene3D" id="1.10.150.240">
    <property type="entry name" value="Putative phosphatase, domain 2"/>
    <property type="match status" value="1"/>
</dbReference>
<dbReference type="InterPro" id="IPR023198">
    <property type="entry name" value="PGP-like_dom2"/>
</dbReference>
<dbReference type="SFLD" id="SFLDG01129">
    <property type="entry name" value="C1.5:_HAD__Beta-PGM__Phosphata"/>
    <property type="match status" value="1"/>
</dbReference>
<reference evidence="1" key="2">
    <citation type="submission" date="2021-04" db="EMBL/GenBank/DDBJ databases">
        <authorList>
            <person name="Gilroy R."/>
        </authorList>
    </citation>
    <scope>NUCLEOTIDE SEQUENCE</scope>
    <source>
        <strain evidence="1">CHK178-16964</strain>
    </source>
</reference>
<protein>
    <submittedName>
        <fullName evidence="1">HAD family hydrolase</fullName>
    </submittedName>
</protein>
<dbReference type="EMBL" id="DWZA01000001">
    <property type="protein sequence ID" value="HJA69951.1"/>
    <property type="molecule type" value="Genomic_DNA"/>
</dbReference>
<dbReference type="InterPro" id="IPR023214">
    <property type="entry name" value="HAD_sf"/>
</dbReference>
<organism evidence="1 2">
    <name type="scientific">Candidatus Lachnoclostridium stercoravium</name>
    <dbReference type="NCBI Taxonomy" id="2838633"/>
    <lineage>
        <taxon>Bacteria</taxon>
        <taxon>Bacillati</taxon>
        <taxon>Bacillota</taxon>
        <taxon>Clostridia</taxon>
        <taxon>Lachnospirales</taxon>
        <taxon>Lachnospiraceae</taxon>
    </lineage>
</organism>
<dbReference type="AlphaFoldDB" id="A0A9D2HEG8"/>
<name>A0A9D2HEG8_9FIRM</name>
<evidence type="ECO:0000313" key="2">
    <source>
        <dbReference type="Proteomes" id="UP000823900"/>
    </source>
</evidence>
<sequence length="210" mass="23618">MKTDGIIFDLDGTLWNSIRPVTESWNQVIEKKKGKDFCITEDDMHNSMGMRMEDIARKLFPTLPDEERLALLRECCEFENGYVAEKGGILFDGLEETLAALQEKAPLFIVSNCQSGYIEAFFKAHGLGRYFKDHEDPGRTGLDKAGNIRLVAERNGLRFPVYVGDTQGDCDSSKKAGVPFIFAEYGFGEVKEEDCDGIIRSIRELPGLFL</sequence>
<dbReference type="InterPro" id="IPR041492">
    <property type="entry name" value="HAD_2"/>
</dbReference>
<dbReference type="Gene3D" id="3.40.50.1000">
    <property type="entry name" value="HAD superfamily/HAD-like"/>
    <property type="match status" value="1"/>
</dbReference>
<dbReference type="Pfam" id="PF13419">
    <property type="entry name" value="HAD_2"/>
    <property type="match status" value="1"/>
</dbReference>
<dbReference type="GO" id="GO:0008967">
    <property type="term" value="F:phosphoglycolate phosphatase activity"/>
    <property type="evidence" value="ECO:0007669"/>
    <property type="project" value="TreeGrafter"/>
</dbReference>
<evidence type="ECO:0000313" key="1">
    <source>
        <dbReference type="EMBL" id="HJA69951.1"/>
    </source>
</evidence>
<dbReference type="PANTHER" id="PTHR43434">
    <property type="entry name" value="PHOSPHOGLYCOLATE PHOSPHATASE"/>
    <property type="match status" value="1"/>
</dbReference>
<gene>
    <name evidence="1" type="ORF">IAA07_00035</name>
</gene>
<reference evidence="1" key="1">
    <citation type="journal article" date="2021" name="PeerJ">
        <title>Extensive microbial diversity within the chicken gut microbiome revealed by metagenomics and culture.</title>
        <authorList>
            <person name="Gilroy R."/>
            <person name="Ravi A."/>
            <person name="Getino M."/>
            <person name="Pursley I."/>
            <person name="Horton D.L."/>
            <person name="Alikhan N.F."/>
            <person name="Baker D."/>
            <person name="Gharbi K."/>
            <person name="Hall N."/>
            <person name="Watson M."/>
            <person name="Adriaenssens E.M."/>
            <person name="Foster-Nyarko E."/>
            <person name="Jarju S."/>
            <person name="Secka A."/>
            <person name="Antonio M."/>
            <person name="Oren A."/>
            <person name="Chaudhuri R.R."/>
            <person name="La Ragione R."/>
            <person name="Hildebrand F."/>
            <person name="Pallen M.J."/>
        </authorList>
    </citation>
    <scope>NUCLEOTIDE SEQUENCE</scope>
    <source>
        <strain evidence="1">CHK178-16964</strain>
    </source>
</reference>
<keyword evidence="1" id="KW-0378">Hydrolase</keyword>
<dbReference type="InterPro" id="IPR036412">
    <property type="entry name" value="HAD-like_sf"/>
</dbReference>
<accession>A0A9D2HEG8</accession>
<dbReference type="Proteomes" id="UP000823900">
    <property type="component" value="Unassembled WGS sequence"/>
</dbReference>
<dbReference type="PANTHER" id="PTHR43434:SF1">
    <property type="entry name" value="PHOSPHOGLYCOLATE PHOSPHATASE"/>
    <property type="match status" value="1"/>
</dbReference>